<dbReference type="Pfam" id="PF07883">
    <property type="entry name" value="Cupin_2"/>
    <property type="match status" value="1"/>
</dbReference>
<dbReference type="SUPFAM" id="SSF51182">
    <property type="entry name" value="RmlC-like cupins"/>
    <property type="match status" value="1"/>
</dbReference>
<dbReference type="InterPro" id="IPR013096">
    <property type="entry name" value="Cupin_2"/>
</dbReference>
<organism evidence="2 3">
    <name type="scientific">Sulfitobacter profundi</name>
    <dbReference type="NCBI Taxonomy" id="2679961"/>
    <lineage>
        <taxon>Bacteria</taxon>
        <taxon>Pseudomonadati</taxon>
        <taxon>Pseudomonadota</taxon>
        <taxon>Alphaproteobacteria</taxon>
        <taxon>Rhodobacterales</taxon>
        <taxon>Roseobacteraceae</taxon>
        <taxon>Sulfitobacter</taxon>
    </lineage>
</organism>
<evidence type="ECO:0000313" key="3">
    <source>
        <dbReference type="Proteomes" id="UP001596403"/>
    </source>
</evidence>
<evidence type="ECO:0000313" key="2">
    <source>
        <dbReference type="EMBL" id="MFC6642724.1"/>
    </source>
</evidence>
<keyword evidence="3" id="KW-1185">Reference proteome</keyword>
<dbReference type="Gene3D" id="2.60.120.10">
    <property type="entry name" value="Jelly Rolls"/>
    <property type="match status" value="2"/>
</dbReference>
<evidence type="ECO:0000259" key="1">
    <source>
        <dbReference type="Pfam" id="PF07883"/>
    </source>
</evidence>
<dbReference type="RefSeq" id="WP_132443254.1">
    <property type="nucleotide sequence ID" value="NZ_JBHSWA010000001.1"/>
</dbReference>
<name>A0ABW1Z032_9RHOB</name>
<reference evidence="3" key="1">
    <citation type="journal article" date="2019" name="Int. J. Syst. Evol. Microbiol.">
        <title>The Global Catalogue of Microorganisms (GCM) 10K type strain sequencing project: providing services to taxonomists for standard genome sequencing and annotation.</title>
        <authorList>
            <consortium name="The Broad Institute Genomics Platform"/>
            <consortium name="The Broad Institute Genome Sequencing Center for Infectious Disease"/>
            <person name="Wu L."/>
            <person name="Ma J."/>
        </authorList>
    </citation>
    <scope>NUCLEOTIDE SEQUENCE [LARGE SCALE GENOMIC DNA]</scope>
    <source>
        <strain evidence="3">NBRC 111368</strain>
    </source>
</reference>
<feature type="domain" description="Cupin type-2" evidence="1">
    <location>
        <begin position="69"/>
        <end position="132"/>
    </location>
</feature>
<dbReference type="InterPro" id="IPR011051">
    <property type="entry name" value="RmlC_Cupin_sf"/>
</dbReference>
<dbReference type="EMBL" id="JBHSWA010000001">
    <property type="protein sequence ID" value="MFC6642724.1"/>
    <property type="molecule type" value="Genomic_DNA"/>
</dbReference>
<gene>
    <name evidence="2" type="ORF">ACFQAU_14455</name>
</gene>
<proteinExistence type="predicted"/>
<dbReference type="InterPro" id="IPR014710">
    <property type="entry name" value="RmlC-like_jellyroll"/>
</dbReference>
<dbReference type="Proteomes" id="UP001596403">
    <property type="component" value="Unassembled WGS sequence"/>
</dbReference>
<accession>A0ABW1Z032</accession>
<protein>
    <submittedName>
        <fullName evidence="2">Cupin domain-containing protein</fullName>
    </submittedName>
</protein>
<comment type="caution">
    <text evidence="2">The sequence shown here is derived from an EMBL/GenBank/DDBJ whole genome shotgun (WGS) entry which is preliminary data.</text>
</comment>
<sequence length="322" mass="34734">MTPADMEARIVRYGDLQPCKTAFIDAHTPGSNQKENFTIIGGGVSESPDQHVHITTPHGFNIGAAGQPPKCRNSLHNHRTAEVFFILSGRWRFFWGEKGDAGEVILEKGDIFNIPTNIFRGFENIGTDYGMIMAILGGDDAGGGVIWAPHVIEDAKDHGLILGANGKLYDSKKGETLPDGVDPMPLLTQDELAKIDCPTAAQVLGGYVRRYLDMVALSGEGPVKVIGENGIIRDKPGFEIDFLTRANASTEMHSHDKPSVLMPVAGHWRVEWEGGSATLAPGDTMSVPENLRHSAVPSMSGEAALYHVIATDDPAGQTWRNG</sequence>